<reference evidence="8 9" key="2">
    <citation type="submission" date="2019-08" db="EMBL/GenBank/DDBJ databases">
        <title>Jejuicoccus antrihumi gen. nov., sp. nov., a new member of the family Dermacoccaceae isolated from a cave.</title>
        <authorList>
            <person name="Schumann P."/>
            <person name="Kim I.S."/>
        </authorList>
    </citation>
    <scope>NUCLEOTIDE SEQUENCE [LARGE SCALE GENOMIC DNA]</scope>
    <source>
        <strain evidence="8 9">C5-26</strain>
    </source>
</reference>
<dbReference type="GO" id="GO:0140359">
    <property type="term" value="F:ABC-type transporter activity"/>
    <property type="evidence" value="ECO:0007669"/>
    <property type="project" value="InterPro"/>
</dbReference>
<dbReference type="InterPro" id="IPR000412">
    <property type="entry name" value="ABC_2_transport"/>
</dbReference>
<name>A0A563DWF8_9MICO</name>
<comment type="caution">
    <text evidence="8">The sequence shown here is derived from an EMBL/GenBank/DDBJ whole genome shotgun (WGS) entry which is preliminary data.</text>
</comment>
<dbReference type="GO" id="GO:0046677">
    <property type="term" value="P:response to antibiotic"/>
    <property type="evidence" value="ECO:0007669"/>
    <property type="project" value="UniProtKB-KW"/>
</dbReference>
<keyword evidence="4 6" id="KW-0472">Membrane</keyword>
<feature type="transmembrane region" description="Helical" evidence="6">
    <location>
        <begin position="186"/>
        <end position="211"/>
    </location>
</feature>
<dbReference type="EMBL" id="VCQV01000032">
    <property type="protein sequence ID" value="TWP34044.1"/>
    <property type="molecule type" value="Genomic_DNA"/>
</dbReference>
<dbReference type="PANTHER" id="PTHR43229">
    <property type="entry name" value="NODULATION PROTEIN J"/>
    <property type="match status" value="1"/>
</dbReference>
<keyword evidence="9" id="KW-1185">Reference proteome</keyword>
<feature type="domain" description="ABC-2 type transporter transmembrane" evidence="7">
    <location>
        <begin position="22"/>
        <end position="221"/>
    </location>
</feature>
<dbReference type="InterPro" id="IPR013525">
    <property type="entry name" value="ABC2_TM"/>
</dbReference>
<feature type="transmembrane region" description="Helical" evidence="6">
    <location>
        <begin position="150"/>
        <end position="174"/>
    </location>
</feature>
<evidence type="ECO:0000256" key="2">
    <source>
        <dbReference type="ARBA" id="ARBA00022692"/>
    </source>
</evidence>
<evidence type="ECO:0000313" key="9">
    <source>
        <dbReference type="Proteomes" id="UP000320244"/>
    </source>
</evidence>
<dbReference type="Pfam" id="PF01061">
    <property type="entry name" value="ABC2_membrane"/>
    <property type="match status" value="1"/>
</dbReference>
<dbReference type="AlphaFoldDB" id="A0A563DWF8"/>
<keyword evidence="3 6" id="KW-1133">Transmembrane helix</keyword>
<evidence type="ECO:0000313" key="8">
    <source>
        <dbReference type="EMBL" id="TWP34044.1"/>
    </source>
</evidence>
<gene>
    <name evidence="8" type="ORF">FGL98_18925</name>
</gene>
<protein>
    <submittedName>
        <fullName evidence="8">ABC transporter permease</fullName>
    </submittedName>
</protein>
<evidence type="ECO:0000256" key="3">
    <source>
        <dbReference type="ARBA" id="ARBA00022989"/>
    </source>
</evidence>
<accession>A0A563DWF8</accession>
<sequence>MTTTAPQIRARNVPPMGGFNPTLLRLEVRRLLRNKRTMIFTILMPIFFYLVFGLTISSKDQALSAGAHGNVSAFILVSMALYGAILATTSGGSMVSIERSEGWSRQLRLTPLTSLAYVLVKALTAMTLGLAAMLGVFVVGAITGKADMPLWVWVSTAACVWVGSLMYAAYGLFMGYLLPTENVMQILAFSIVLFAFAGGLFVDLSAMPGWYQTFAEFTPLWGLNEIVHGPLLGEFRISWLINAVVWLAIFVGGAVWRFQRDTDRV</sequence>
<dbReference type="RefSeq" id="WP_146319389.1">
    <property type="nucleotide sequence ID" value="NZ_VCQV01000032.1"/>
</dbReference>
<dbReference type="OrthoDB" id="63188at2"/>
<keyword evidence="5" id="KW-0046">Antibiotic resistance</keyword>
<evidence type="ECO:0000259" key="7">
    <source>
        <dbReference type="Pfam" id="PF01061"/>
    </source>
</evidence>
<organism evidence="8 9">
    <name type="scientific">Leekyejoonella antrihumi</name>
    <dbReference type="NCBI Taxonomy" id="1660198"/>
    <lineage>
        <taxon>Bacteria</taxon>
        <taxon>Bacillati</taxon>
        <taxon>Actinomycetota</taxon>
        <taxon>Actinomycetes</taxon>
        <taxon>Micrococcales</taxon>
        <taxon>Dermacoccaceae</taxon>
        <taxon>Leekyejoonella</taxon>
    </lineage>
</organism>
<evidence type="ECO:0000256" key="5">
    <source>
        <dbReference type="ARBA" id="ARBA00023251"/>
    </source>
</evidence>
<keyword evidence="2 6" id="KW-0812">Transmembrane</keyword>
<proteinExistence type="predicted"/>
<dbReference type="GO" id="GO:0043190">
    <property type="term" value="C:ATP-binding cassette (ABC) transporter complex"/>
    <property type="evidence" value="ECO:0007669"/>
    <property type="project" value="InterPro"/>
</dbReference>
<feature type="transmembrane region" description="Helical" evidence="6">
    <location>
        <begin position="237"/>
        <end position="256"/>
    </location>
</feature>
<feature type="transmembrane region" description="Helical" evidence="6">
    <location>
        <begin position="118"/>
        <end position="144"/>
    </location>
</feature>
<dbReference type="PANTHER" id="PTHR43229:SF2">
    <property type="entry name" value="NODULATION PROTEIN J"/>
    <property type="match status" value="1"/>
</dbReference>
<feature type="transmembrane region" description="Helical" evidence="6">
    <location>
        <begin position="38"/>
        <end position="56"/>
    </location>
</feature>
<evidence type="ECO:0000256" key="1">
    <source>
        <dbReference type="ARBA" id="ARBA00004141"/>
    </source>
</evidence>
<dbReference type="InterPro" id="IPR051784">
    <property type="entry name" value="Nod_factor_ABC_transporter"/>
</dbReference>
<evidence type="ECO:0000256" key="4">
    <source>
        <dbReference type="ARBA" id="ARBA00023136"/>
    </source>
</evidence>
<feature type="transmembrane region" description="Helical" evidence="6">
    <location>
        <begin position="71"/>
        <end position="97"/>
    </location>
</feature>
<dbReference type="Proteomes" id="UP000320244">
    <property type="component" value="Unassembled WGS sequence"/>
</dbReference>
<comment type="subcellular location">
    <subcellularLocation>
        <location evidence="1">Membrane</location>
        <topology evidence="1">Multi-pass membrane protein</topology>
    </subcellularLocation>
</comment>
<reference evidence="8 9" key="1">
    <citation type="submission" date="2019-05" db="EMBL/GenBank/DDBJ databases">
        <authorList>
            <person name="Lee S.D."/>
        </authorList>
    </citation>
    <scope>NUCLEOTIDE SEQUENCE [LARGE SCALE GENOMIC DNA]</scope>
    <source>
        <strain evidence="8 9">C5-26</strain>
    </source>
</reference>
<evidence type="ECO:0000256" key="6">
    <source>
        <dbReference type="SAM" id="Phobius"/>
    </source>
</evidence>
<dbReference type="PIRSF" id="PIRSF006648">
    <property type="entry name" value="DrrB"/>
    <property type="match status" value="1"/>
</dbReference>